<sequence length="113" mass="12059">MTSGGPKIVQIETRYIETDAINFKDVVQSLTGKNSSTAWIGKGGFVAGTITKQGTEHDDGVSASKTKKGANTSDGTNKKNSVTSSMALLKNMSFKDFDGLLSDLPSLEELLWL</sequence>
<dbReference type="InterPro" id="IPR039608">
    <property type="entry name" value="VQ_1/10"/>
</dbReference>
<feature type="region of interest" description="Disordered" evidence="1">
    <location>
        <begin position="54"/>
        <end position="81"/>
    </location>
</feature>
<feature type="domain" description="VQ" evidence="2">
    <location>
        <begin position="11"/>
        <end position="35"/>
    </location>
</feature>
<feature type="compositionally biased region" description="Polar residues" evidence="1">
    <location>
        <begin position="69"/>
        <end position="81"/>
    </location>
</feature>
<comment type="caution">
    <text evidence="3">The sequence shown here is derived from an EMBL/GenBank/DDBJ whole genome shotgun (WGS) entry which is preliminary data.</text>
</comment>
<keyword evidence="4" id="KW-1185">Reference proteome</keyword>
<accession>A0AAN9P3C8</accession>
<name>A0AAN9P3C8_CROPI</name>
<dbReference type="Pfam" id="PF05678">
    <property type="entry name" value="VQ"/>
    <property type="match status" value="1"/>
</dbReference>
<protein>
    <recommendedName>
        <fullName evidence="2">VQ domain-containing protein</fullName>
    </recommendedName>
</protein>
<evidence type="ECO:0000259" key="2">
    <source>
        <dbReference type="Pfam" id="PF05678"/>
    </source>
</evidence>
<evidence type="ECO:0000313" key="3">
    <source>
        <dbReference type="EMBL" id="KAK7284001.1"/>
    </source>
</evidence>
<proteinExistence type="predicted"/>
<organism evidence="3 4">
    <name type="scientific">Crotalaria pallida</name>
    <name type="common">Smooth rattlebox</name>
    <name type="synonym">Crotalaria striata</name>
    <dbReference type="NCBI Taxonomy" id="3830"/>
    <lineage>
        <taxon>Eukaryota</taxon>
        <taxon>Viridiplantae</taxon>
        <taxon>Streptophyta</taxon>
        <taxon>Embryophyta</taxon>
        <taxon>Tracheophyta</taxon>
        <taxon>Spermatophyta</taxon>
        <taxon>Magnoliopsida</taxon>
        <taxon>eudicotyledons</taxon>
        <taxon>Gunneridae</taxon>
        <taxon>Pentapetalae</taxon>
        <taxon>rosids</taxon>
        <taxon>fabids</taxon>
        <taxon>Fabales</taxon>
        <taxon>Fabaceae</taxon>
        <taxon>Papilionoideae</taxon>
        <taxon>50 kb inversion clade</taxon>
        <taxon>genistoids sensu lato</taxon>
        <taxon>core genistoids</taxon>
        <taxon>Crotalarieae</taxon>
        <taxon>Crotalaria</taxon>
    </lineage>
</organism>
<dbReference type="EMBL" id="JAYWIO010000002">
    <property type="protein sequence ID" value="KAK7284001.1"/>
    <property type="molecule type" value="Genomic_DNA"/>
</dbReference>
<evidence type="ECO:0000256" key="1">
    <source>
        <dbReference type="SAM" id="MobiDB-lite"/>
    </source>
</evidence>
<gene>
    <name evidence="3" type="ORF">RIF29_13752</name>
</gene>
<dbReference type="PANTHER" id="PTHR34777:SF15">
    <property type="entry name" value="VQ MOTIF PROTEIN"/>
    <property type="match status" value="1"/>
</dbReference>
<dbReference type="InterPro" id="IPR008889">
    <property type="entry name" value="VQ"/>
</dbReference>
<dbReference type="PANTHER" id="PTHR34777">
    <property type="entry name" value="VQ MOTIF-CONTAINING PROTEIN 10"/>
    <property type="match status" value="1"/>
</dbReference>
<dbReference type="AlphaFoldDB" id="A0AAN9P3C8"/>
<evidence type="ECO:0000313" key="4">
    <source>
        <dbReference type="Proteomes" id="UP001372338"/>
    </source>
</evidence>
<dbReference type="Proteomes" id="UP001372338">
    <property type="component" value="Unassembled WGS sequence"/>
</dbReference>
<reference evidence="3 4" key="1">
    <citation type="submission" date="2024-01" db="EMBL/GenBank/DDBJ databases">
        <title>The genomes of 5 underutilized Papilionoideae crops provide insights into root nodulation and disease resistanc.</title>
        <authorList>
            <person name="Yuan L."/>
        </authorList>
    </citation>
    <scope>NUCLEOTIDE SEQUENCE [LARGE SCALE GENOMIC DNA]</scope>
    <source>
        <strain evidence="3">ZHUSHIDOU_FW_LH</strain>
        <tissue evidence="3">Leaf</tissue>
    </source>
</reference>